<dbReference type="GO" id="GO:0016020">
    <property type="term" value="C:membrane"/>
    <property type="evidence" value="ECO:0007669"/>
    <property type="project" value="UniProtKB-SubCell"/>
</dbReference>
<keyword evidence="3" id="KW-0813">Transport</keyword>
<dbReference type="Gene3D" id="3.30.70.1350">
    <property type="entry name" value="Cation efflux protein, cytoplasmic domain"/>
    <property type="match status" value="1"/>
</dbReference>
<feature type="transmembrane region" description="Helical" evidence="7">
    <location>
        <begin position="183"/>
        <end position="202"/>
    </location>
</feature>
<dbReference type="InterPro" id="IPR002524">
    <property type="entry name" value="Cation_efflux"/>
</dbReference>
<dbReference type="GO" id="GO:0008324">
    <property type="term" value="F:monoatomic cation transmembrane transporter activity"/>
    <property type="evidence" value="ECO:0007669"/>
    <property type="project" value="InterPro"/>
</dbReference>
<feature type="transmembrane region" description="Helical" evidence="7">
    <location>
        <begin position="118"/>
        <end position="138"/>
    </location>
</feature>
<comment type="similarity">
    <text evidence="2">Belongs to the cation diffusion facilitator (CDF) transporter (TC 2.A.4) family.</text>
</comment>
<proteinExistence type="inferred from homology"/>
<dbReference type="InterPro" id="IPR050291">
    <property type="entry name" value="CDF_Transporter"/>
</dbReference>
<gene>
    <name evidence="10" type="ORF">H9892_00480</name>
</gene>
<comment type="caution">
    <text evidence="10">The sequence shown here is derived from an EMBL/GenBank/DDBJ whole genome shotgun (WGS) entry which is preliminary data.</text>
</comment>
<evidence type="ECO:0000256" key="4">
    <source>
        <dbReference type="ARBA" id="ARBA00022692"/>
    </source>
</evidence>
<feature type="transmembrane region" description="Helical" evidence="7">
    <location>
        <begin position="81"/>
        <end position="98"/>
    </location>
</feature>
<dbReference type="PANTHER" id="PTHR43840">
    <property type="entry name" value="MITOCHONDRIAL METAL TRANSPORTER 1-RELATED"/>
    <property type="match status" value="1"/>
</dbReference>
<dbReference type="InterPro" id="IPR027470">
    <property type="entry name" value="Cation_efflux_CTD"/>
</dbReference>
<evidence type="ECO:0000313" key="11">
    <source>
        <dbReference type="Proteomes" id="UP000823990"/>
    </source>
</evidence>
<comment type="subcellular location">
    <subcellularLocation>
        <location evidence="1">Membrane</location>
        <topology evidence="1">Multi-pass membrane protein</topology>
    </subcellularLocation>
</comment>
<evidence type="ECO:0000256" key="7">
    <source>
        <dbReference type="SAM" id="Phobius"/>
    </source>
</evidence>
<dbReference type="InterPro" id="IPR036837">
    <property type="entry name" value="Cation_efflux_CTD_sf"/>
</dbReference>
<organism evidence="10 11">
    <name type="scientific">Candidatus Protoclostridium stercorigallinarum</name>
    <dbReference type="NCBI Taxonomy" id="2838741"/>
    <lineage>
        <taxon>Bacteria</taxon>
        <taxon>Bacillati</taxon>
        <taxon>Bacillota</taxon>
        <taxon>Clostridia</taxon>
        <taxon>Candidatus Protoclostridium</taxon>
    </lineage>
</organism>
<dbReference type="Pfam" id="PF16916">
    <property type="entry name" value="ZT_dimer"/>
    <property type="match status" value="1"/>
</dbReference>
<dbReference type="NCBIfam" id="TIGR01297">
    <property type="entry name" value="CDF"/>
    <property type="match status" value="1"/>
</dbReference>
<dbReference type="PANTHER" id="PTHR43840:SF15">
    <property type="entry name" value="MITOCHONDRIAL METAL TRANSPORTER 1-RELATED"/>
    <property type="match status" value="1"/>
</dbReference>
<sequence>MNDGKDKRALSGKATSAIGIVCNLALAASKIAVGAAFGLVSVMADGFNNLSDSGSSAVSLVSFCVSDKPADKEHPYGHRRAEYIAAMVTGLLVLFLAAELFRESIEKTIAGESPESSWIVYLVLGISVAVKAGMFVFYRVTAKRLGSDALKAAATDSICDCAATAAVIIGIIILRCTGLPADGWAGIIVALFIVWQGLKILLDASSKLLGQAPDEALIKHIKDIILAGEGVLGMHDLQVYGYGKGVSFATAHIEMDASLPALVSHTAVDAIERKVKEETGVTLTAHLDPVDLGDVQARELESRVREAVTALGKGLEVHDFRLIRGTKNKAVFDVGAPYSCPDDNAALLTEIKDIVRSLGDYEPVITIDRE</sequence>
<dbReference type="AlphaFoldDB" id="A0A9D1TR50"/>
<name>A0A9D1TR50_9FIRM</name>
<keyword evidence="6 7" id="KW-0472">Membrane</keyword>
<protein>
    <submittedName>
        <fullName evidence="10">Cation diffusion facilitator family transporter</fullName>
    </submittedName>
</protein>
<keyword evidence="4 7" id="KW-0812">Transmembrane</keyword>
<evidence type="ECO:0000256" key="3">
    <source>
        <dbReference type="ARBA" id="ARBA00022448"/>
    </source>
</evidence>
<dbReference type="Gene3D" id="1.20.1510.10">
    <property type="entry name" value="Cation efflux protein transmembrane domain"/>
    <property type="match status" value="1"/>
</dbReference>
<dbReference type="SUPFAM" id="SSF160240">
    <property type="entry name" value="Cation efflux protein cytoplasmic domain-like"/>
    <property type="match status" value="1"/>
</dbReference>
<dbReference type="InterPro" id="IPR027469">
    <property type="entry name" value="Cation_efflux_TMD_sf"/>
</dbReference>
<dbReference type="EMBL" id="DXHS01000009">
    <property type="protein sequence ID" value="HIW01807.1"/>
    <property type="molecule type" value="Genomic_DNA"/>
</dbReference>
<reference evidence="10" key="2">
    <citation type="submission" date="2021-04" db="EMBL/GenBank/DDBJ databases">
        <authorList>
            <person name="Gilroy R."/>
        </authorList>
    </citation>
    <scope>NUCLEOTIDE SEQUENCE</scope>
    <source>
        <strain evidence="10">12435</strain>
    </source>
</reference>
<dbReference type="Proteomes" id="UP000823990">
    <property type="component" value="Unassembled WGS sequence"/>
</dbReference>
<keyword evidence="5 7" id="KW-1133">Transmembrane helix</keyword>
<evidence type="ECO:0000256" key="2">
    <source>
        <dbReference type="ARBA" id="ARBA00008114"/>
    </source>
</evidence>
<dbReference type="InterPro" id="IPR058533">
    <property type="entry name" value="Cation_efflux_TM"/>
</dbReference>
<evidence type="ECO:0000259" key="9">
    <source>
        <dbReference type="Pfam" id="PF16916"/>
    </source>
</evidence>
<feature type="domain" description="Cation efflux protein transmembrane" evidence="8">
    <location>
        <begin position="18"/>
        <end position="209"/>
    </location>
</feature>
<feature type="transmembrane region" description="Helical" evidence="7">
    <location>
        <begin position="158"/>
        <end position="177"/>
    </location>
</feature>
<evidence type="ECO:0000256" key="5">
    <source>
        <dbReference type="ARBA" id="ARBA00022989"/>
    </source>
</evidence>
<evidence type="ECO:0000256" key="6">
    <source>
        <dbReference type="ARBA" id="ARBA00023136"/>
    </source>
</evidence>
<evidence type="ECO:0000259" key="8">
    <source>
        <dbReference type="Pfam" id="PF01545"/>
    </source>
</evidence>
<evidence type="ECO:0000256" key="1">
    <source>
        <dbReference type="ARBA" id="ARBA00004141"/>
    </source>
</evidence>
<feature type="domain" description="Cation efflux protein cytoplasmic" evidence="9">
    <location>
        <begin position="213"/>
        <end position="289"/>
    </location>
</feature>
<reference evidence="10" key="1">
    <citation type="journal article" date="2021" name="PeerJ">
        <title>Extensive microbial diversity within the chicken gut microbiome revealed by metagenomics and culture.</title>
        <authorList>
            <person name="Gilroy R."/>
            <person name="Ravi A."/>
            <person name="Getino M."/>
            <person name="Pursley I."/>
            <person name="Horton D.L."/>
            <person name="Alikhan N.F."/>
            <person name="Baker D."/>
            <person name="Gharbi K."/>
            <person name="Hall N."/>
            <person name="Watson M."/>
            <person name="Adriaenssens E.M."/>
            <person name="Foster-Nyarko E."/>
            <person name="Jarju S."/>
            <person name="Secka A."/>
            <person name="Antonio M."/>
            <person name="Oren A."/>
            <person name="Chaudhuri R.R."/>
            <person name="La Ragione R."/>
            <person name="Hildebrand F."/>
            <person name="Pallen M.J."/>
        </authorList>
    </citation>
    <scope>NUCLEOTIDE SEQUENCE</scope>
    <source>
        <strain evidence="10">12435</strain>
    </source>
</reference>
<dbReference type="Pfam" id="PF01545">
    <property type="entry name" value="Cation_efflux"/>
    <property type="match status" value="1"/>
</dbReference>
<dbReference type="SUPFAM" id="SSF161111">
    <property type="entry name" value="Cation efflux protein transmembrane domain-like"/>
    <property type="match status" value="1"/>
</dbReference>
<evidence type="ECO:0000313" key="10">
    <source>
        <dbReference type="EMBL" id="HIW01807.1"/>
    </source>
</evidence>
<accession>A0A9D1TR50</accession>